<gene>
    <name evidence="3" type="primary">g5411</name>
    <name evidence="3" type="ORF">VP750_LOCUS4629</name>
</gene>
<dbReference type="PROSITE" id="PS50013">
    <property type="entry name" value="CHROMO_2"/>
    <property type="match status" value="1"/>
</dbReference>
<dbReference type="Gene3D" id="2.40.50.40">
    <property type="match status" value="1"/>
</dbReference>
<sequence length="578" mass="62457">MNSSGPISPRRGVVYTDKSGKMPEVLQHLLCGRIVEIKTEAGGTLEGEVREFASLDVVQAEDGATSFGGFYNVEWMDARNPAERSRDTLHDSVIRKMMTDRFTDAPWFASHIKHLQKADWVPDKVDKAACQHDEAVNSALRNAGIARKAALHAQAMLCALEGTKLVIPPPPGVPDHSRAADVPLFMPHKQYSTLGQAAKGPSPPIAWKLKASRNVSAEEKRDGRRLASEAEALREWVRLQRAQLAKLQKRNTNRARLRKITARVAELKAALEQWDEASPPQFLSSPVAGKGKAADAGGKLLSKEDVEDSVAGYEVEILDITATGEVLSGDAKEEAEVDAHIEADIADQLEVLRQAEELVPRAEQSLKDFETTMGLTRVRAPGRGVPGTTAGAGKAAAAKAAPTRKPASGSAVAGKGAKKAKAHPETATAVGAKASKASPKKAKKTEAVVMPPAGSDFATDSDGDAMMADPEPSRRDRALWAGEELVYLSGRFFPKTYVMKEGDMPVEEWTEKEAAGEIAAEYEVDALVAEQGQGERRTFLVKWKGYELHPEQWLPYGDFALCKALDVWENGKAACKGS</sequence>
<keyword evidence="4" id="KW-1185">Reference proteome</keyword>
<dbReference type="InterPro" id="IPR000953">
    <property type="entry name" value="Chromo/chromo_shadow_dom"/>
</dbReference>
<dbReference type="SUPFAM" id="SSF54160">
    <property type="entry name" value="Chromo domain-like"/>
    <property type="match status" value="1"/>
</dbReference>
<dbReference type="InterPro" id="IPR016197">
    <property type="entry name" value="Chromo-like_dom_sf"/>
</dbReference>
<proteinExistence type="predicted"/>
<feature type="region of interest" description="Disordered" evidence="1">
    <location>
        <begin position="378"/>
        <end position="446"/>
    </location>
</feature>
<accession>A0ABP1FSR7</accession>
<evidence type="ECO:0000313" key="4">
    <source>
        <dbReference type="Proteomes" id="UP001497392"/>
    </source>
</evidence>
<evidence type="ECO:0000256" key="1">
    <source>
        <dbReference type="SAM" id="MobiDB-lite"/>
    </source>
</evidence>
<evidence type="ECO:0000259" key="2">
    <source>
        <dbReference type="PROSITE" id="PS50013"/>
    </source>
</evidence>
<dbReference type="Proteomes" id="UP001497392">
    <property type="component" value="Unassembled WGS sequence"/>
</dbReference>
<feature type="domain" description="Chromo" evidence="2">
    <location>
        <begin position="522"/>
        <end position="562"/>
    </location>
</feature>
<evidence type="ECO:0000313" key="3">
    <source>
        <dbReference type="EMBL" id="CAL5222970.1"/>
    </source>
</evidence>
<protein>
    <submittedName>
        <fullName evidence="3">G5411 protein</fullName>
    </submittedName>
</protein>
<dbReference type="EMBL" id="CAXHTA020000007">
    <property type="protein sequence ID" value="CAL5222970.1"/>
    <property type="molecule type" value="Genomic_DNA"/>
</dbReference>
<feature type="compositionally biased region" description="Low complexity" evidence="1">
    <location>
        <begin position="386"/>
        <end position="415"/>
    </location>
</feature>
<reference evidence="3 4" key="1">
    <citation type="submission" date="2024-06" db="EMBL/GenBank/DDBJ databases">
        <authorList>
            <person name="Kraege A."/>
            <person name="Thomma B."/>
        </authorList>
    </citation>
    <scope>NUCLEOTIDE SEQUENCE [LARGE SCALE GENOMIC DNA]</scope>
</reference>
<comment type="caution">
    <text evidence="3">The sequence shown here is derived from an EMBL/GenBank/DDBJ whole genome shotgun (WGS) entry which is preliminary data.</text>
</comment>
<feature type="region of interest" description="Disordered" evidence="1">
    <location>
        <begin position="452"/>
        <end position="471"/>
    </location>
</feature>
<organism evidence="3 4">
    <name type="scientific">Coccomyxa viridis</name>
    <dbReference type="NCBI Taxonomy" id="1274662"/>
    <lineage>
        <taxon>Eukaryota</taxon>
        <taxon>Viridiplantae</taxon>
        <taxon>Chlorophyta</taxon>
        <taxon>core chlorophytes</taxon>
        <taxon>Trebouxiophyceae</taxon>
        <taxon>Trebouxiophyceae incertae sedis</taxon>
        <taxon>Coccomyxaceae</taxon>
        <taxon>Coccomyxa</taxon>
    </lineage>
</organism>
<name>A0ABP1FSR7_9CHLO</name>